<keyword evidence="3" id="KW-1185">Reference proteome</keyword>
<keyword evidence="1" id="KW-1133">Transmembrane helix</keyword>
<accession>A0ABS8VQV7</accession>
<evidence type="ECO:0000256" key="1">
    <source>
        <dbReference type="SAM" id="Phobius"/>
    </source>
</evidence>
<comment type="caution">
    <text evidence="2">The sequence shown here is derived from an EMBL/GenBank/DDBJ whole genome shotgun (WGS) entry which is preliminary data.</text>
</comment>
<evidence type="ECO:0000313" key="3">
    <source>
        <dbReference type="Proteomes" id="UP001521074"/>
    </source>
</evidence>
<protein>
    <submittedName>
        <fullName evidence="2">Type II secretion system protein GspM</fullName>
    </submittedName>
</protein>
<name>A0ABS8VQV7_9PROT</name>
<dbReference type="Proteomes" id="UP001521074">
    <property type="component" value="Unassembled WGS sequence"/>
</dbReference>
<organism evidence="2 3">
    <name type="scientific">Acetobacter sicerae</name>
    <dbReference type="NCBI Taxonomy" id="85325"/>
    <lineage>
        <taxon>Bacteria</taxon>
        <taxon>Pseudomonadati</taxon>
        <taxon>Pseudomonadota</taxon>
        <taxon>Alphaproteobacteria</taxon>
        <taxon>Acetobacterales</taxon>
        <taxon>Acetobacteraceae</taxon>
        <taxon>Acetobacter</taxon>
    </lineage>
</organism>
<keyword evidence="1" id="KW-0812">Transmembrane</keyword>
<dbReference type="RefSeq" id="WP_232876364.1">
    <property type="nucleotide sequence ID" value="NZ_JAJSOJ010000010.1"/>
</dbReference>
<dbReference type="Pfam" id="PF10741">
    <property type="entry name" value="T2SSM_b"/>
    <property type="match status" value="1"/>
</dbReference>
<dbReference type="InterPro" id="IPR034756">
    <property type="entry name" value="T2SSM_b"/>
</dbReference>
<feature type="transmembrane region" description="Helical" evidence="1">
    <location>
        <begin position="20"/>
        <end position="43"/>
    </location>
</feature>
<evidence type="ECO:0000313" key="2">
    <source>
        <dbReference type="EMBL" id="MCE0742845.1"/>
    </source>
</evidence>
<sequence>MSGISSMSLPDGRRGQVLAGALTVLALAMLWLLIVSPLSGFYLRNRDKLETQRAMLSHMETVRATLPALERKLSRVGQSAQQETFFLPAASDATAGAELQQLIGALAHETGCETSALENMPAQTTGNLRKVGVRVNLSASWSNFVAFLTALEQSQPRLFADEFHIRSLQSNDVAQGEIVDVTLVARGFWLPVHDAGTSRKNGQSASAGIE</sequence>
<reference evidence="2 3" key="1">
    <citation type="submission" date="2021-12" db="EMBL/GenBank/DDBJ databases">
        <title>Genome sequence of Acetobacter sicerae DmPark20a_162.</title>
        <authorList>
            <person name="Chaston J.M."/>
        </authorList>
    </citation>
    <scope>NUCLEOTIDE SEQUENCE [LARGE SCALE GENOMIC DNA]</scope>
    <source>
        <strain evidence="2 3">DmPark20a_162</strain>
    </source>
</reference>
<dbReference type="EMBL" id="JAJSOJ010000010">
    <property type="protein sequence ID" value="MCE0742845.1"/>
    <property type="molecule type" value="Genomic_DNA"/>
</dbReference>
<gene>
    <name evidence="2" type="primary">gspM</name>
    <name evidence="2" type="ORF">LWC05_02920</name>
</gene>
<dbReference type="NCBIfam" id="NF040576">
    <property type="entry name" value="T2SS_GspM_XpsM"/>
    <property type="match status" value="1"/>
</dbReference>
<keyword evidence="1" id="KW-0472">Membrane</keyword>
<proteinExistence type="predicted"/>